<keyword evidence="4" id="KW-1185">Reference proteome</keyword>
<dbReference type="InterPro" id="IPR036047">
    <property type="entry name" value="F-box-like_dom_sf"/>
</dbReference>
<dbReference type="InterPro" id="IPR032675">
    <property type="entry name" value="LRR_dom_sf"/>
</dbReference>
<dbReference type="STRING" id="3827.A0A1S2Z696"/>
<reference evidence="5" key="1">
    <citation type="submission" date="2025-08" db="UniProtKB">
        <authorList>
            <consortium name="RefSeq"/>
        </authorList>
    </citation>
    <scope>IDENTIFICATION</scope>
    <source>
        <tissue evidence="5">Etiolated seedlings</tissue>
    </source>
</reference>
<dbReference type="GeneID" id="101488512"/>
<gene>
    <name evidence="5" type="primary">LOC101488512</name>
</gene>
<evidence type="ECO:0000259" key="2">
    <source>
        <dbReference type="Pfam" id="PF00646"/>
    </source>
</evidence>
<dbReference type="Pfam" id="PF23622">
    <property type="entry name" value="LRR_At1g61320_AtMIF1"/>
    <property type="match status" value="1"/>
</dbReference>
<dbReference type="SUPFAM" id="SSF81383">
    <property type="entry name" value="F-box domain"/>
    <property type="match status" value="1"/>
</dbReference>
<feature type="domain" description="F-box" evidence="2">
    <location>
        <begin position="35"/>
        <end position="69"/>
    </location>
</feature>
<dbReference type="InterPro" id="IPR055357">
    <property type="entry name" value="LRR_At1g61320_AtMIF1"/>
</dbReference>
<accession>A0A1S2Z696</accession>
<dbReference type="PANTHER" id="PTHR34145">
    <property type="entry name" value="OS02G0105600 PROTEIN"/>
    <property type="match status" value="1"/>
</dbReference>
<dbReference type="InterPro" id="IPR053781">
    <property type="entry name" value="F-box_AtFBL13-like"/>
</dbReference>
<dbReference type="InterPro" id="IPR053772">
    <property type="entry name" value="At1g61320/At1g61330-like"/>
</dbReference>
<dbReference type="PaxDb" id="3827-XP_004515821.1"/>
<dbReference type="PANTHER" id="PTHR34145:SF68">
    <property type="entry name" value="FBD DOMAIN-CONTAINING PROTEIN"/>
    <property type="match status" value="1"/>
</dbReference>
<evidence type="ECO:0000259" key="3">
    <source>
        <dbReference type="Pfam" id="PF23622"/>
    </source>
</evidence>
<dbReference type="eggNOG" id="ENOG502RYMX">
    <property type="taxonomic scope" value="Eukaryota"/>
</dbReference>
<dbReference type="Proteomes" id="UP000087171">
    <property type="component" value="Unplaced"/>
</dbReference>
<proteinExistence type="predicted"/>
<dbReference type="RefSeq" id="XP_004515821.1">
    <property type="nucleotide sequence ID" value="XM_004515764.3"/>
</dbReference>
<name>A0A1S2Z696_CICAR</name>
<dbReference type="InterPro" id="IPR001810">
    <property type="entry name" value="F-box_dom"/>
</dbReference>
<dbReference type="Pfam" id="PF00646">
    <property type="entry name" value="F-box"/>
    <property type="match status" value="1"/>
</dbReference>
<organism evidence="4 5">
    <name type="scientific">Cicer arietinum</name>
    <name type="common">Chickpea</name>
    <name type="synonym">Garbanzo</name>
    <dbReference type="NCBI Taxonomy" id="3827"/>
    <lineage>
        <taxon>Eukaryota</taxon>
        <taxon>Viridiplantae</taxon>
        <taxon>Streptophyta</taxon>
        <taxon>Embryophyta</taxon>
        <taxon>Tracheophyta</taxon>
        <taxon>Spermatophyta</taxon>
        <taxon>Magnoliopsida</taxon>
        <taxon>eudicotyledons</taxon>
        <taxon>Gunneridae</taxon>
        <taxon>Pentapetalae</taxon>
        <taxon>rosids</taxon>
        <taxon>fabids</taxon>
        <taxon>Fabales</taxon>
        <taxon>Fabaceae</taxon>
        <taxon>Papilionoideae</taxon>
        <taxon>50 kb inversion clade</taxon>
        <taxon>NPAAA clade</taxon>
        <taxon>Hologalegina</taxon>
        <taxon>IRL clade</taxon>
        <taxon>Cicereae</taxon>
        <taxon>Cicer</taxon>
    </lineage>
</organism>
<dbReference type="SUPFAM" id="SSF52047">
    <property type="entry name" value="RNI-like"/>
    <property type="match status" value="1"/>
</dbReference>
<feature type="region of interest" description="Disordered" evidence="1">
    <location>
        <begin position="1"/>
        <end position="32"/>
    </location>
</feature>
<evidence type="ECO:0000313" key="5">
    <source>
        <dbReference type="RefSeq" id="XP_004515821.1"/>
    </source>
</evidence>
<sequence>MSHSQIIMRNMEDGTRKDGKPKRSKPNNEEDLINQLPDGIPIIILSKLPINEAAKTSILSRKWKRLWTYFSGTLEFDGSPIMKDMKKDIKNITRRHLHMSMHLHMAMETMFDAERQTYTSWINELFSSLKSPTLEGLKFWFPMKTVFDIDKWIHIAVKKKVQKLELYFGRTIDYVLPLELFKLERFNSLCVLRMKSITMTEQMLEYLLCNCPLLETLSLVRSNVPKTMKISDSSLNLKCLELVGCLELTKLEIFAEKLVSYKYYGSFIKREFKSVPSLVEASFGGYFVQFARESFISQIKVLKLDITQNSPEIIYWLIHFPKLKNVKHLELVACFDHDITLSACVMLLKATPSLWSFTLKKLNTTPSFRPEQKFTAECPYSLKELELVGFYGAACEVELVTHILENAVELKKITIDTRLPTKPKRRKTWNHEESRKHALGLKEKIPPCIEFVCL</sequence>
<protein>
    <submittedName>
        <fullName evidence="5">FBD-associated F-box protein At3g52670-like</fullName>
    </submittedName>
</protein>
<dbReference type="AlphaFoldDB" id="A0A1S2Z696"/>
<dbReference type="OrthoDB" id="613853at2759"/>
<evidence type="ECO:0000256" key="1">
    <source>
        <dbReference type="SAM" id="MobiDB-lite"/>
    </source>
</evidence>
<dbReference type="Gene3D" id="3.80.10.10">
    <property type="entry name" value="Ribonuclease Inhibitor"/>
    <property type="match status" value="1"/>
</dbReference>
<dbReference type="KEGG" id="cam:101488512"/>
<dbReference type="CDD" id="cd22160">
    <property type="entry name" value="F-box_AtFBL13-like"/>
    <property type="match status" value="1"/>
</dbReference>
<feature type="domain" description="At1g61320/AtMIF1 LRR" evidence="3">
    <location>
        <begin position="182"/>
        <end position="421"/>
    </location>
</feature>
<evidence type="ECO:0000313" key="4">
    <source>
        <dbReference type="Proteomes" id="UP000087171"/>
    </source>
</evidence>